<dbReference type="EC" id="4.1.99.3" evidence="3"/>
<dbReference type="PROSITE" id="PS51645">
    <property type="entry name" value="PHR_CRY_ALPHA_BETA"/>
    <property type="match status" value="1"/>
</dbReference>
<evidence type="ECO:0000256" key="4">
    <source>
        <dbReference type="ARBA" id="ARBA00014046"/>
    </source>
</evidence>
<evidence type="ECO:0000256" key="9">
    <source>
        <dbReference type="ARBA" id="ARBA00023204"/>
    </source>
</evidence>
<dbReference type="SUPFAM" id="SSF52425">
    <property type="entry name" value="Cryptochrome/photolyase, N-terminal domain"/>
    <property type="match status" value="1"/>
</dbReference>
<evidence type="ECO:0000256" key="2">
    <source>
        <dbReference type="ARBA" id="ARBA00006409"/>
    </source>
</evidence>
<evidence type="ECO:0000256" key="1">
    <source>
        <dbReference type="ARBA" id="ARBA00001974"/>
    </source>
</evidence>
<dbReference type="EMBL" id="WJJP01000150">
    <property type="protein sequence ID" value="MBD3323883.1"/>
    <property type="molecule type" value="Genomic_DNA"/>
</dbReference>
<comment type="cofactor">
    <cofactor evidence="1">
        <name>FAD</name>
        <dbReference type="ChEBI" id="CHEBI:57692"/>
    </cofactor>
</comment>
<accession>A0A9D5JTC7</accession>
<dbReference type="FunFam" id="1.10.579.10:FF:000002">
    <property type="entry name" value="Deoxyribodipyrimidine photolyase"/>
    <property type="match status" value="1"/>
</dbReference>
<dbReference type="SUPFAM" id="SSF48173">
    <property type="entry name" value="Cryptochrome/photolyase FAD-binding domain"/>
    <property type="match status" value="1"/>
</dbReference>
<sequence>MNPELSSPSIHPERVQALNDREIRSGAYVLYWMQQSQRAEENHALEWAVQQANALGQPVVVVFGLTDDYPDANLRHYNFLLEGLQETCDTLARRGIKLVVRHGHPVKTALDLGKPASLIVCDRGYLRHQRAWRQDVAQHARCRVMQVESDVVVPVEVASQKAEYAARTIRPKLHKHLAQYMRELPTIPLDHPSLDLHLDGLALDDIPALLDTLAIDRTVPAVSHRFRGGTSQAKARFREFLAQRLSRYAANSNQPQTDDVSHMSPYLHFGQISPIYLARQVQADNLAFQDNHEAFLEQLIVRRELAVNFVYYTEDYDAFTCLPRWAAATLEAHASDRREYRYSHEQLDNATTHDAYWNAAMTEMQATGFMHNYMRMYWGKKMLEWSANPAEAFSTTLALNNRYLLDGRDPNSYAGVAWIYGVHDRAWGERPIFGKVRYMSASGLERKCDMQAYIRNVEQRSEHRRT</sequence>
<evidence type="ECO:0000256" key="12">
    <source>
        <dbReference type="ARBA" id="ARBA00033999"/>
    </source>
</evidence>
<dbReference type="InterPro" id="IPR006050">
    <property type="entry name" value="DNA_photolyase_N"/>
</dbReference>
<dbReference type="Pfam" id="PF00875">
    <property type="entry name" value="DNA_photolyase"/>
    <property type="match status" value="1"/>
</dbReference>
<dbReference type="Gene3D" id="3.40.50.620">
    <property type="entry name" value="HUPs"/>
    <property type="match status" value="1"/>
</dbReference>
<evidence type="ECO:0000313" key="14">
    <source>
        <dbReference type="EMBL" id="MBD3323883.1"/>
    </source>
</evidence>
<evidence type="ECO:0000256" key="10">
    <source>
        <dbReference type="ARBA" id="ARBA00023239"/>
    </source>
</evidence>
<keyword evidence="8" id="KW-0238">DNA-binding</keyword>
<dbReference type="Gene3D" id="1.25.40.80">
    <property type="match status" value="1"/>
</dbReference>
<dbReference type="PANTHER" id="PTHR10211:SF0">
    <property type="entry name" value="DEOXYRIBODIPYRIMIDINE PHOTO-LYASE"/>
    <property type="match status" value="1"/>
</dbReference>
<evidence type="ECO:0000259" key="13">
    <source>
        <dbReference type="PROSITE" id="PS51645"/>
    </source>
</evidence>
<feature type="domain" description="Photolyase/cryptochrome alpha/beta" evidence="13">
    <location>
        <begin position="27"/>
        <end position="155"/>
    </location>
</feature>
<evidence type="ECO:0000313" key="15">
    <source>
        <dbReference type="Proteomes" id="UP000649604"/>
    </source>
</evidence>
<keyword evidence="7" id="KW-0274">FAD</keyword>
<keyword evidence="6" id="KW-0227">DNA damage</keyword>
<dbReference type="GO" id="GO:0003677">
    <property type="term" value="F:DNA binding"/>
    <property type="evidence" value="ECO:0007669"/>
    <property type="project" value="UniProtKB-KW"/>
</dbReference>
<dbReference type="InterPro" id="IPR014729">
    <property type="entry name" value="Rossmann-like_a/b/a_fold"/>
</dbReference>
<proteinExistence type="inferred from homology"/>
<dbReference type="InterPro" id="IPR036134">
    <property type="entry name" value="Crypto/Photolyase_FAD-like_sf"/>
</dbReference>
<comment type="similarity">
    <text evidence="2">Belongs to the DNA photolyase class-2 family.</text>
</comment>
<gene>
    <name evidence="14" type="ORF">GF339_04820</name>
</gene>
<reference evidence="14" key="1">
    <citation type="submission" date="2019-11" db="EMBL/GenBank/DDBJ databases">
        <title>Microbial mats filling the niche in hypersaline microbial mats.</title>
        <authorList>
            <person name="Wong H.L."/>
            <person name="Macleod F.I."/>
            <person name="White R.A. III"/>
            <person name="Burns B.P."/>
        </authorList>
    </citation>
    <scope>NUCLEOTIDE SEQUENCE</scope>
    <source>
        <strain evidence="14">Rbin_158</strain>
    </source>
</reference>
<comment type="caution">
    <text evidence="14">The sequence shown here is derived from an EMBL/GenBank/DDBJ whole genome shotgun (WGS) entry which is preliminary data.</text>
</comment>
<keyword evidence="10" id="KW-0456">Lyase</keyword>
<evidence type="ECO:0000256" key="3">
    <source>
        <dbReference type="ARBA" id="ARBA00013149"/>
    </source>
</evidence>
<evidence type="ECO:0000256" key="8">
    <source>
        <dbReference type="ARBA" id="ARBA00023125"/>
    </source>
</evidence>
<dbReference type="AlphaFoldDB" id="A0A9D5JTC7"/>
<name>A0A9D5JTC7_9BACT</name>
<evidence type="ECO:0000256" key="7">
    <source>
        <dbReference type="ARBA" id="ARBA00022827"/>
    </source>
</evidence>
<dbReference type="Gene3D" id="1.10.579.10">
    <property type="entry name" value="DNA Cyclobutane Dipyrimidine Photolyase, subunit A, domain 3"/>
    <property type="match status" value="1"/>
</dbReference>
<dbReference type="Proteomes" id="UP000649604">
    <property type="component" value="Unassembled WGS sequence"/>
</dbReference>
<organism evidence="14 15">
    <name type="scientific">candidate division KSB3 bacterium</name>
    <dbReference type="NCBI Taxonomy" id="2044937"/>
    <lineage>
        <taxon>Bacteria</taxon>
        <taxon>candidate division KSB3</taxon>
    </lineage>
</organism>
<keyword evidence="5" id="KW-0285">Flavoprotein</keyword>
<evidence type="ECO:0000256" key="6">
    <source>
        <dbReference type="ARBA" id="ARBA00022763"/>
    </source>
</evidence>
<protein>
    <recommendedName>
        <fullName evidence="4">Deoxyribodipyrimidine photo-lyase</fullName>
        <ecNumber evidence="3">4.1.99.3</ecNumber>
    </recommendedName>
    <alternativeName>
        <fullName evidence="11">DNA photolyase</fullName>
    </alternativeName>
</protein>
<keyword evidence="9" id="KW-0234">DNA repair</keyword>
<dbReference type="InterPro" id="IPR052219">
    <property type="entry name" value="Photolyase_Class-2"/>
</dbReference>
<evidence type="ECO:0000256" key="11">
    <source>
        <dbReference type="ARBA" id="ARBA00031671"/>
    </source>
</evidence>
<comment type="catalytic activity">
    <reaction evidence="12">
        <text>cyclobutadipyrimidine (in DNA) = 2 pyrimidine residues (in DNA).</text>
        <dbReference type="EC" id="4.1.99.3"/>
    </reaction>
</comment>
<evidence type="ECO:0000256" key="5">
    <source>
        <dbReference type="ARBA" id="ARBA00022630"/>
    </source>
</evidence>
<dbReference type="GO" id="GO:0000719">
    <property type="term" value="P:photoreactive repair"/>
    <property type="evidence" value="ECO:0007669"/>
    <property type="project" value="TreeGrafter"/>
</dbReference>
<dbReference type="PANTHER" id="PTHR10211">
    <property type="entry name" value="DEOXYRIBODIPYRIMIDINE PHOTOLYASE"/>
    <property type="match status" value="1"/>
</dbReference>
<dbReference type="InterPro" id="IPR036155">
    <property type="entry name" value="Crypto/Photolyase_N_sf"/>
</dbReference>
<dbReference type="GO" id="GO:0003904">
    <property type="term" value="F:deoxyribodipyrimidine photo-lyase activity"/>
    <property type="evidence" value="ECO:0007669"/>
    <property type="project" value="UniProtKB-EC"/>
</dbReference>